<evidence type="ECO:0000256" key="3">
    <source>
        <dbReference type="SAM" id="MobiDB-lite"/>
    </source>
</evidence>
<dbReference type="Proteomes" id="UP000521868">
    <property type="component" value="Unassembled WGS sequence"/>
</dbReference>
<evidence type="ECO:0000313" key="4">
    <source>
        <dbReference type="EMBL" id="NKE66125.1"/>
    </source>
</evidence>
<dbReference type="Gene3D" id="1.10.443.10">
    <property type="entry name" value="Intergrase catalytic core"/>
    <property type="match status" value="1"/>
</dbReference>
<organism evidence="4 5">
    <name type="scientific">Ramlibacter lithotrophicus</name>
    <dbReference type="NCBI Taxonomy" id="2606681"/>
    <lineage>
        <taxon>Bacteria</taxon>
        <taxon>Pseudomonadati</taxon>
        <taxon>Pseudomonadota</taxon>
        <taxon>Betaproteobacteria</taxon>
        <taxon>Burkholderiales</taxon>
        <taxon>Comamonadaceae</taxon>
        <taxon>Ramlibacter</taxon>
    </lineage>
</organism>
<feature type="region of interest" description="Disordered" evidence="3">
    <location>
        <begin position="1"/>
        <end position="34"/>
    </location>
</feature>
<dbReference type="InterPro" id="IPR011010">
    <property type="entry name" value="DNA_brk_join_enz"/>
</dbReference>
<proteinExistence type="predicted"/>
<dbReference type="SUPFAM" id="SSF56349">
    <property type="entry name" value="DNA breaking-rejoining enzymes"/>
    <property type="match status" value="1"/>
</dbReference>
<protein>
    <submittedName>
        <fullName evidence="4">Site-specific integrase</fullName>
    </submittedName>
</protein>
<dbReference type="InterPro" id="IPR013762">
    <property type="entry name" value="Integrase-like_cat_sf"/>
</dbReference>
<reference evidence="4 5" key="1">
    <citation type="journal article" date="2020" name="Nature">
        <title>Bacterial chemolithoautotrophy via manganese oxidation.</title>
        <authorList>
            <person name="Yu H."/>
            <person name="Leadbetter J.R."/>
        </authorList>
    </citation>
    <scope>NUCLEOTIDE SEQUENCE [LARGE SCALE GENOMIC DNA]</scope>
    <source>
        <strain evidence="4 5">RBP-1</strain>
    </source>
</reference>
<sequence>MPNDGRTPQSVSSSSETAPVPSVSLTGRTYPKQASPVDLSSWQALLKEAESAQRQLRSGWSEQGGATHRRYWRLYCKVLGEKAITMASRSTVRITRAAYRYGLQRCFVSIERFDELALLKAFKELQAFEREVLQAESRRTQETQDSGFHTLAAFLRTRGFSVSGPPDGIFPKRKGRVQRLRALSAGWRDTLLAAVRTEIPQMPQALALMALLGCRPCEVASAHIGMTADRKLELTVESDKSLGQAEVRTRGAIFEIDAISSILVDLAQPSGTRLATPFSHITPKQIENVLRRASQRAFPKLSPPVSAYAFRNQVASDLKQAGVGAEELAHLLGHISDDQQKTYGRARYGSGSKGWLPIAILRSHAVRLDRASRYPRESSDDWDRDDDSVKSDSPW</sequence>
<evidence type="ECO:0000256" key="1">
    <source>
        <dbReference type="ARBA" id="ARBA00023172"/>
    </source>
</evidence>
<dbReference type="GO" id="GO:0015074">
    <property type="term" value="P:DNA integration"/>
    <property type="evidence" value="ECO:0007669"/>
    <property type="project" value="InterPro"/>
</dbReference>
<feature type="compositionally biased region" description="Basic and acidic residues" evidence="3">
    <location>
        <begin position="372"/>
        <end position="381"/>
    </location>
</feature>
<feature type="coiled-coil region" evidence="2">
    <location>
        <begin position="118"/>
        <end position="145"/>
    </location>
</feature>
<evidence type="ECO:0000313" key="5">
    <source>
        <dbReference type="Proteomes" id="UP000521868"/>
    </source>
</evidence>
<keyword evidence="1" id="KW-0233">DNA recombination</keyword>
<gene>
    <name evidence="4" type="ORF">RAMLITH_09870</name>
</gene>
<accession>A0A7X6DFC2</accession>
<keyword evidence="5" id="KW-1185">Reference proteome</keyword>
<name>A0A7X6DFC2_9BURK</name>
<dbReference type="EMBL" id="VTOX01000003">
    <property type="protein sequence ID" value="NKE66125.1"/>
    <property type="molecule type" value="Genomic_DNA"/>
</dbReference>
<dbReference type="GO" id="GO:0006310">
    <property type="term" value="P:DNA recombination"/>
    <property type="evidence" value="ECO:0007669"/>
    <property type="project" value="UniProtKB-KW"/>
</dbReference>
<feature type="region of interest" description="Disordered" evidence="3">
    <location>
        <begin position="372"/>
        <end position="395"/>
    </location>
</feature>
<feature type="compositionally biased region" description="Polar residues" evidence="3">
    <location>
        <begin position="1"/>
        <end position="27"/>
    </location>
</feature>
<evidence type="ECO:0000256" key="2">
    <source>
        <dbReference type="SAM" id="Coils"/>
    </source>
</evidence>
<keyword evidence="2" id="KW-0175">Coiled coil</keyword>
<dbReference type="AlphaFoldDB" id="A0A7X6DFC2"/>
<dbReference type="RefSeq" id="WP_168107255.1">
    <property type="nucleotide sequence ID" value="NZ_VTOX01000003.1"/>
</dbReference>
<dbReference type="GO" id="GO:0003677">
    <property type="term" value="F:DNA binding"/>
    <property type="evidence" value="ECO:0007669"/>
    <property type="project" value="InterPro"/>
</dbReference>
<comment type="caution">
    <text evidence="4">The sequence shown here is derived from an EMBL/GenBank/DDBJ whole genome shotgun (WGS) entry which is preliminary data.</text>
</comment>